<evidence type="ECO:0000256" key="4">
    <source>
        <dbReference type="ARBA" id="ARBA00022603"/>
    </source>
</evidence>
<evidence type="ECO:0000256" key="1">
    <source>
        <dbReference type="ARBA" id="ARBA00004123"/>
    </source>
</evidence>
<evidence type="ECO:0000256" key="6">
    <source>
        <dbReference type="ARBA" id="ARBA00023242"/>
    </source>
</evidence>
<evidence type="ECO:0000256" key="7">
    <source>
        <dbReference type="SAM" id="MobiDB-lite"/>
    </source>
</evidence>
<evidence type="ECO:0000256" key="2">
    <source>
        <dbReference type="ARBA" id="ARBA00004496"/>
    </source>
</evidence>
<sequence>MESQVSDAAAGQAEQTAGEGQANSGAAPGPAASASLGAARWKLLRQFLDRKWQTDTKKPCLRNGCAYRSCTENCGLDSYVLKQKHLDDCLRHISVRRFESFNLFSVTEVKKRETEEEAGAWVQYTSIFYPEYSIFVRHNSGSLNVEDVLTSFDNTGNVSALKSFHQIANWSQHLCCATIHRIDGVQKRLPFSTLKKLGQSSSWPLKSSYVQDSFTYDPPLVLFSSAEFPLYLQFLYLNI</sequence>
<organism evidence="8 9">
    <name type="scientific">Bos mutus</name>
    <name type="common">wild yak</name>
    <dbReference type="NCBI Taxonomy" id="72004"/>
    <lineage>
        <taxon>Eukaryota</taxon>
        <taxon>Metazoa</taxon>
        <taxon>Chordata</taxon>
        <taxon>Craniata</taxon>
        <taxon>Vertebrata</taxon>
        <taxon>Euteleostomi</taxon>
        <taxon>Mammalia</taxon>
        <taxon>Eutheria</taxon>
        <taxon>Laurasiatheria</taxon>
        <taxon>Artiodactyla</taxon>
        <taxon>Ruminantia</taxon>
        <taxon>Pecora</taxon>
        <taxon>Bovidae</taxon>
        <taxon>Bovinae</taxon>
        <taxon>Bos</taxon>
    </lineage>
</organism>
<comment type="caution">
    <text evidence="8">The sequence shown here is derived from an EMBL/GenBank/DDBJ whole genome shotgun (WGS) entry which is preliminary data.</text>
</comment>
<reference evidence="8" key="1">
    <citation type="submission" date="2019-10" db="EMBL/GenBank/DDBJ databases">
        <title>The sequence and de novo assembly of the wild yak genome.</title>
        <authorList>
            <person name="Liu Y."/>
        </authorList>
    </citation>
    <scope>NUCLEOTIDE SEQUENCE [LARGE SCALE GENOMIC DNA]</scope>
    <source>
        <strain evidence="8">WY2019</strain>
    </source>
</reference>
<name>A0A6B0RPA2_9CETA</name>
<evidence type="ECO:0000256" key="5">
    <source>
        <dbReference type="ARBA" id="ARBA00022679"/>
    </source>
</evidence>
<dbReference type="GO" id="GO:0018025">
    <property type="term" value="F:calmodulin-lysine N-methyltransferase activity"/>
    <property type="evidence" value="ECO:0007669"/>
    <property type="project" value="InterPro"/>
</dbReference>
<gene>
    <name evidence="8" type="ORF">E5288_WYG019512</name>
</gene>
<dbReference type="PANTHER" id="PTHR13539:SF3">
    <property type="entry name" value="CALMODULIN-LYSINE N-METHYLTRANSFERASE"/>
    <property type="match status" value="1"/>
</dbReference>
<keyword evidence="5" id="KW-0808">Transferase</keyword>
<evidence type="ECO:0000313" key="9">
    <source>
        <dbReference type="Proteomes" id="UP000322234"/>
    </source>
</evidence>
<keyword evidence="4" id="KW-0489">Methyltransferase</keyword>
<protein>
    <submittedName>
        <fullName evidence="8">Uncharacterized protein</fullName>
    </submittedName>
</protein>
<keyword evidence="3" id="KW-0963">Cytoplasm</keyword>
<feature type="region of interest" description="Disordered" evidence="7">
    <location>
        <begin position="1"/>
        <end position="32"/>
    </location>
</feature>
<dbReference type="GO" id="GO:0005634">
    <property type="term" value="C:nucleus"/>
    <property type="evidence" value="ECO:0007669"/>
    <property type="project" value="UniProtKB-SubCell"/>
</dbReference>
<comment type="subcellular location">
    <subcellularLocation>
        <location evidence="2">Cytoplasm</location>
    </subcellularLocation>
    <subcellularLocation>
        <location evidence="1">Nucleus</location>
    </subcellularLocation>
</comment>
<evidence type="ECO:0000313" key="8">
    <source>
        <dbReference type="EMBL" id="MXQ90871.1"/>
    </source>
</evidence>
<accession>A0A6B0RPA2</accession>
<dbReference type="Proteomes" id="UP000322234">
    <property type="component" value="Unassembled WGS sequence"/>
</dbReference>
<keyword evidence="6" id="KW-0539">Nucleus</keyword>
<dbReference type="PANTHER" id="PTHR13539">
    <property type="entry name" value="CALMODULIN-LYSINE N-METHYLTRANSFERASE"/>
    <property type="match status" value="1"/>
</dbReference>
<dbReference type="GO" id="GO:0032259">
    <property type="term" value="P:methylation"/>
    <property type="evidence" value="ECO:0007669"/>
    <property type="project" value="UniProtKB-KW"/>
</dbReference>
<proteinExistence type="predicted"/>
<evidence type="ECO:0000256" key="3">
    <source>
        <dbReference type="ARBA" id="ARBA00022490"/>
    </source>
</evidence>
<dbReference type="GO" id="GO:0005737">
    <property type="term" value="C:cytoplasm"/>
    <property type="evidence" value="ECO:0007669"/>
    <property type="project" value="UniProtKB-SubCell"/>
</dbReference>
<dbReference type="InterPro" id="IPR025800">
    <property type="entry name" value="CaM-Lys-N-MeTrfase"/>
</dbReference>
<dbReference type="AlphaFoldDB" id="A0A6B0RPA2"/>
<keyword evidence="9" id="KW-1185">Reference proteome</keyword>
<dbReference type="InterPro" id="IPR029063">
    <property type="entry name" value="SAM-dependent_MTases_sf"/>
</dbReference>
<dbReference type="Gene3D" id="3.40.50.150">
    <property type="entry name" value="Vaccinia Virus protein VP39"/>
    <property type="match status" value="1"/>
</dbReference>
<dbReference type="EMBL" id="VBQZ03000065">
    <property type="protein sequence ID" value="MXQ90871.1"/>
    <property type="molecule type" value="Genomic_DNA"/>
</dbReference>
<feature type="compositionally biased region" description="Low complexity" evidence="7">
    <location>
        <begin position="8"/>
        <end position="32"/>
    </location>
</feature>